<dbReference type="Pfam" id="PF00005">
    <property type="entry name" value="ABC_tran"/>
    <property type="match status" value="2"/>
</dbReference>
<feature type="transmembrane region" description="Helical" evidence="8">
    <location>
        <begin position="313"/>
        <end position="337"/>
    </location>
</feature>
<feature type="domain" description="ABC transmembrane type-1" evidence="10">
    <location>
        <begin position="103"/>
        <end position="370"/>
    </location>
</feature>
<dbReference type="PANTHER" id="PTHR24223">
    <property type="entry name" value="ATP-BINDING CASSETTE SUB-FAMILY C"/>
    <property type="match status" value="1"/>
</dbReference>
<evidence type="ECO:0000256" key="4">
    <source>
        <dbReference type="ARBA" id="ARBA00022741"/>
    </source>
</evidence>
<dbReference type="SUPFAM" id="SSF90123">
    <property type="entry name" value="ABC transporter transmembrane region"/>
    <property type="match status" value="2"/>
</dbReference>
<dbReference type="InterPro" id="IPR050173">
    <property type="entry name" value="ABC_transporter_C-like"/>
</dbReference>
<dbReference type="GO" id="GO:0005524">
    <property type="term" value="F:ATP binding"/>
    <property type="evidence" value="ECO:0007669"/>
    <property type="project" value="UniProtKB-KW"/>
</dbReference>
<evidence type="ECO:0000259" key="10">
    <source>
        <dbReference type="PROSITE" id="PS50929"/>
    </source>
</evidence>
<dbReference type="PROSITE" id="PS00211">
    <property type="entry name" value="ABC_TRANSPORTER_1"/>
    <property type="match status" value="1"/>
</dbReference>
<sequence>MCSKNVVKSVHPKDKGSWISLLTYVFVFPIFKKAQNKENNSKTPYEVPKFLETKKCGDELEKAIENRNRQSGRSSILTVLWCQYKYHYLLIVTPFLLIKIIKSMYSPILMSKFISYFKKNQTKTTLEQALSYNLSMFVIEIIYYLVCGQYNIWITDFSIKIRVALSSIIFRKVLKLSNKALANVGNVVSLMTKDVAIFERGLKSSQEFIVSIIHVTIICCLLYSKMGIISLSSILFLILMFGMQLLIGKYIAHIRVFIDNKTGERIKATKEVLGSLKVIKMLTWENFFLEKISKIRQIEVNSMIKDAYAKSTVIILGSLGPDMMIYLFVMSYFYMGVSVDAEIIFYMLTCVRSLRHVINFLLPTYLGLLADFKGSIKRINLILLDHEVEDKDDVFTDDPKILLRDFNVRINGKVIFYNISIKINKGVTSVIGANGSGKTTFLLSLLRETPHTGHLITQGRLSYASQEPWLFPGTIQENIIFGETYNLKKYNQTLHICGLLNDLNTLPKGDETVLINGGLNLSKGQQCRVNLARAIYRDSDIYLLDDCLASLDSKVQGEIVEELLKSFKDKICLIVTQNIDLMRGSDNVLLIDNSQIKYSKPDSLDRKDIENINYIIKENDEALKEEANETTCLISGNKDLYKESQKQGSVPLKSYLKYIKFGRGYFVFIFIIILFGLSQYSETFAYKTLTKWVDLEQKKLSSSKNVTMNELLKESSKVNMHYGILLGLAIFLTLVKILFFYDFTKTVSININTKLTLKMLKASLSFIDTNLLGNILNRFSQDLNNIDEMIPIAFLEVIRLGTSLFGTIILISLANFKLFIPILLLLITLVIMSLVCLPIARNLKRLETSTRSPFIGHINTTLDGIETIRALNNQKQQIQIFEESHNTYISNYYSLMLTFLAYWLYMNVTCLVIVYVIVWAVMFVLPGGSVGNIGIAFIEMFSMSKGISMALKQITDAESLMTSFERIVEYIGVTQEDIKGAVIETWPGKGSIEFHNVSLKYGEAKILNNVSFLINDGEKIGIIGRTGSGKSSLVSLLMRLYNYEGTIKIDNIDINTISIEHLRKNISFIPQDPILFSDNIRNNLDPLKLHSDHSIWNIIETLKIKHLVPTLYNEITTLKLSSGEKQLLCLARAMLRKTKILIMDESTANIDSKTELILKNILSQHFLDCTIITIAHKVSCISDCDRILKLDNGVLWECTDEKKFK</sequence>
<dbReference type="PROSITE" id="PS50893">
    <property type="entry name" value="ABC_TRANSPORTER_2"/>
    <property type="match status" value="2"/>
</dbReference>
<evidence type="ECO:0000256" key="1">
    <source>
        <dbReference type="ARBA" id="ARBA00004141"/>
    </source>
</evidence>
<accession>A0A9P0FHP7</accession>
<keyword evidence="7 8" id="KW-0472">Membrane</keyword>
<feature type="transmembrane region" description="Helical" evidence="8">
    <location>
        <begin position="720"/>
        <end position="741"/>
    </location>
</feature>
<feature type="transmembrane region" description="Helical" evidence="8">
    <location>
        <begin position="86"/>
        <end position="108"/>
    </location>
</feature>
<dbReference type="CDD" id="cd18580">
    <property type="entry name" value="ABC_6TM_ABCC_D2"/>
    <property type="match status" value="1"/>
</dbReference>
<keyword evidence="6 8" id="KW-1133">Transmembrane helix</keyword>
<keyword evidence="5" id="KW-0067">ATP-binding</keyword>
<dbReference type="CDD" id="cd18579">
    <property type="entry name" value="ABC_6TM_ABCC_D1"/>
    <property type="match status" value="1"/>
</dbReference>
<dbReference type="InterPro" id="IPR036640">
    <property type="entry name" value="ABC1_TM_sf"/>
</dbReference>
<feature type="transmembrane region" description="Helical" evidence="8">
    <location>
        <begin position="208"/>
        <end position="228"/>
    </location>
</feature>
<dbReference type="InterPro" id="IPR011527">
    <property type="entry name" value="ABC1_TM_dom"/>
</dbReference>
<evidence type="ECO:0000259" key="9">
    <source>
        <dbReference type="PROSITE" id="PS50893"/>
    </source>
</evidence>
<protein>
    <submittedName>
        <fullName evidence="11">Uncharacterized protein</fullName>
    </submittedName>
</protein>
<gene>
    <name evidence="11" type="ORF">MELIAE_LOCUS6258</name>
</gene>
<dbReference type="GO" id="GO:0016887">
    <property type="term" value="F:ATP hydrolysis activity"/>
    <property type="evidence" value="ECO:0007669"/>
    <property type="project" value="InterPro"/>
</dbReference>
<feature type="transmembrane region" description="Helical" evidence="8">
    <location>
        <begin position="819"/>
        <end position="840"/>
    </location>
</feature>
<evidence type="ECO:0000256" key="7">
    <source>
        <dbReference type="ARBA" id="ARBA00023136"/>
    </source>
</evidence>
<dbReference type="GO" id="GO:0016020">
    <property type="term" value="C:membrane"/>
    <property type="evidence" value="ECO:0007669"/>
    <property type="project" value="UniProtKB-SubCell"/>
</dbReference>
<evidence type="ECO:0000256" key="3">
    <source>
        <dbReference type="ARBA" id="ARBA00022692"/>
    </source>
</evidence>
<feature type="domain" description="ABC transmembrane type-1" evidence="10">
    <location>
        <begin position="722"/>
        <end position="959"/>
    </location>
</feature>
<dbReference type="PROSITE" id="PS50929">
    <property type="entry name" value="ABC_TM1F"/>
    <property type="match status" value="2"/>
</dbReference>
<evidence type="ECO:0000256" key="5">
    <source>
        <dbReference type="ARBA" id="ARBA00022840"/>
    </source>
</evidence>
<dbReference type="Gene3D" id="1.20.1560.10">
    <property type="entry name" value="ABC transporter type 1, transmembrane domain"/>
    <property type="match status" value="2"/>
</dbReference>
<feature type="transmembrane region" description="Helical" evidence="8">
    <location>
        <begin position="234"/>
        <end position="252"/>
    </location>
</feature>
<feature type="transmembrane region" description="Helical" evidence="8">
    <location>
        <begin position="343"/>
        <end position="368"/>
    </location>
</feature>
<comment type="subcellular location">
    <subcellularLocation>
        <location evidence="1">Membrane</location>
        <topology evidence="1">Multi-pass membrane protein</topology>
    </subcellularLocation>
</comment>
<dbReference type="InterPro" id="IPR027417">
    <property type="entry name" value="P-loop_NTPase"/>
</dbReference>
<feature type="transmembrane region" description="Helical" evidence="8">
    <location>
        <begin position="129"/>
        <end position="146"/>
    </location>
</feature>
<feature type="transmembrane region" description="Helical" evidence="8">
    <location>
        <begin position="661"/>
        <end position="680"/>
    </location>
</feature>
<feature type="domain" description="ABC transporter" evidence="9">
    <location>
        <begin position="992"/>
        <end position="1205"/>
    </location>
</feature>
<evidence type="ECO:0000313" key="11">
    <source>
        <dbReference type="EMBL" id="CAH0554728.1"/>
    </source>
</evidence>
<dbReference type="InterPro" id="IPR003593">
    <property type="entry name" value="AAA+_ATPase"/>
</dbReference>
<name>A0A9P0FHP7_BRAAE</name>
<dbReference type="EMBL" id="OV121135">
    <property type="protein sequence ID" value="CAH0554728.1"/>
    <property type="molecule type" value="Genomic_DNA"/>
</dbReference>
<feature type="domain" description="ABC transporter" evidence="9">
    <location>
        <begin position="401"/>
        <end position="618"/>
    </location>
</feature>
<dbReference type="AlphaFoldDB" id="A0A9P0FHP7"/>
<dbReference type="SMART" id="SM00382">
    <property type="entry name" value="AAA"/>
    <property type="match status" value="2"/>
</dbReference>
<keyword evidence="2" id="KW-0813">Transport</keyword>
<dbReference type="OrthoDB" id="6500128at2759"/>
<evidence type="ECO:0000256" key="8">
    <source>
        <dbReference type="SAM" id="Phobius"/>
    </source>
</evidence>
<dbReference type="InterPro" id="IPR044726">
    <property type="entry name" value="ABCC_6TM_D2"/>
</dbReference>
<reference evidence="11" key="1">
    <citation type="submission" date="2021-12" db="EMBL/GenBank/DDBJ databases">
        <authorList>
            <person name="King R."/>
        </authorList>
    </citation>
    <scope>NUCLEOTIDE SEQUENCE</scope>
</reference>
<dbReference type="Gene3D" id="3.40.50.300">
    <property type="entry name" value="P-loop containing nucleotide triphosphate hydrolases"/>
    <property type="match status" value="2"/>
</dbReference>
<proteinExistence type="predicted"/>
<evidence type="ECO:0000256" key="2">
    <source>
        <dbReference type="ARBA" id="ARBA00022448"/>
    </source>
</evidence>
<dbReference type="CDD" id="cd03244">
    <property type="entry name" value="ABCC_MRP_domain2"/>
    <property type="match status" value="1"/>
</dbReference>
<dbReference type="PANTHER" id="PTHR24223:SF448">
    <property type="entry name" value="FI20146P1-RELATED"/>
    <property type="match status" value="1"/>
</dbReference>
<dbReference type="InterPro" id="IPR017871">
    <property type="entry name" value="ABC_transporter-like_CS"/>
</dbReference>
<evidence type="ECO:0000313" key="12">
    <source>
        <dbReference type="Proteomes" id="UP001154078"/>
    </source>
</evidence>
<dbReference type="GO" id="GO:0140359">
    <property type="term" value="F:ABC-type transporter activity"/>
    <property type="evidence" value="ECO:0007669"/>
    <property type="project" value="InterPro"/>
</dbReference>
<dbReference type="SUPFAM" id="SSF52540">
    <property type="entry name" value="P-loop containing nucleoside triphosphate hydrolases"/>
    <property type="match status" value="2"/>
</dbReference>
<dbReference type="Proteomes" id="UP001154078">
    <property type="component" value="Chromosome 4"/>
</dbReference>
<dbReference type="Pfam" id="PF00664">
    <property type="entry name" value="ABC_membrane"/>
    <property type="match status" value="2"/>
</dbReference>
<evidence type="ECO:0000256" key="6">
    <source>
        <dbReference type="ARBA" id="ARBA00022989"/>
    </source>
</evidence>
<dbReference type="InterPro" id="IPR003439">
    <property type="entry name" value="ABC_transporter-like_ATP-bd"/>
</dbReference>
<organism evidence="11 12">
    <name type="scientific">Brassicogethes aeneus</name>
    <name type="common">Rape pollen beetle</name>
    <name type="synonym">Meligethes aeneus</name>
    <dbReference type="NCBI Taxonomy" id="1431903"/>
    <lineage>
        <taxon>Eukaryota</taxon>
        <taxon>Metazoa</taxon>
        <taxon>Ecdysozoa</taxon>
        <taxon>Arthropoda</taxon>
        <taxon>Hexapoda</taxon>
        <taxon>Insecta</taxon>
        <taxon>Pterygota</taxon>
        <taxon>Neoptera</taxon>
        <taxon>Endopterygota</taxon>
        <taxon>Coleoptera</taxon>
        <taxon>Polyphaga</taxon>
        <taxon>Cucujiformia</taxon>
        <taxon>Nitidulidae</taxon>
        <taxon>Meligethinae</taxon>
        <taxon>Brassicogethes</taxon>
    </lineage>
</organism>
<dbReference type="InterPro" id="IPR044746">
    <property type="entry name" value="ABCC_6TM_D1"/>
</dbReference>
<keyword evidence="12" id="KW-1185">Reference proteome</keyword>
<dbReference type="FunFam" id="3.40.50.300:FF:000163">
    <property type="entry name" value="Multidrug resistance-associated protein member 4"/>
    <property type="match status" value="1"/>
</dbReference>
<keyword evidence="4" id="KW-0547">Nucleotide-binding</keyword>
<feature type="transmembrane region" description="Helical" evidence="8">
    <location>
        <begin position="792"/>
        <end position="813"/>
    </location>
</feature>
<keyword evidence="3 8" id="KW-0812">Transmembrane</keyword>